<keyword evidence="3" id="KW-1185">Reference proteome</keyword>
<sequence length="332" mass="37112">MVDQPAPLPPWSLEMLLDMATRELMVRPILIIVLKAYHGPAGESRAQFWDQAAQELENEVADLGSRAAKLKGNSPKQLQMMMQEQSATFAFRSLSGAAAALANTLRFNIQNLAFQYFGGDAPPKRSKIGRQTEYFKRYLEPVKDWYPYISSRDRCHKTQLQRTAGSYSRAAVDSEAQRKFQRWRASTAALFTAEVDAEDKRRDREGLSAAKRRIHDGIYSTIQPFARSGSEGLAQELSHIIDGAIALDKEIGRQLAVVQWEFGNVDGPGTMAFDPTTMKLKPGQKPPSVNSPRNRAVCLVIEPAMVKRGRVTGEDYGTETLLLPMQVSLRRP</sequence>
<evidence type="ECO:0000313" key="2">
    <source>
        <dbReference type="EMBL" id="KAK3373351.1"/>
    </source>
</evidence>
<evidence type="ECO:0000313" key="3">
    <source>
        <dbReference type="Proteomes" id="UP001287356"/>
    </source>
</evidence>
<protein>
    <submittedName>
        <fullName evidence="2">Uncharacterized protein</fullName>
    </submittedName>
</protein>
<name>A0AAE0KCC7_9PEZI</name>
<proteinExistence type="predicted"/>
<gene>
    <name evidence="2" type="ORF">B0T24DRAFT_702936</name>
</gene>
<keyword evidence="1" id="KW-0175">Coiled coil</keyword>
<accession>A0AAE0KCC7</accession>
<evidence type="ECO:0000256" key="1">
    <source>
        <dbReference type="SAM" id="Coils"/>
    </source>
</evidence>
<organism evidence="2 3">
    <name type="scientific">Lasiosphaeria ovina</name>
    <dbReference type="NCBI Taxonomy" id="92902"/>
    <lineage>
        <taxon>Eukaryota</taxon>
        <taxon>Fungi</taxon>
        <taxon>Dikarya</taxon>
        <taxon>Ascomycota</taxon>
        <taxon>Pezizomycotina</taxon>
        <taxon>Sordariomycetes</taxon>
        <taxon>Sordariomycetidae</taxon>
        <taxon>Sordariales</taxon>
        <taxon>Lasiosphaeriaceae</taxon>
        <taxon>Lasiosphaeria</taxon>
    </lineage>
</organism>
<reference evidence="2" key="2">
    <citation type="submission" date="2023-06" db="EMBL/GenBank/DDBJ databases">
        <authorList>
            <consortium name="Lawrence Berkeley National Laboratory"/>
            <person name="Haridas S."/>
            <person name="Hensen N."/>
            <person name="Bonometti L."/>
            <person name="Westerberg I."/>
            <person name="Brannstrom I.O."/>
            <person name="Guillou S."/>
            <person name="Cros-Aarteil S."/>
            <person name="Calhoun S."/>
            <person name="Kuo A."/>
            <person name="Mondo S."/>
            <person name="Pangilinan J."/>
            <person name="Riley R."/>
            <person name="Labutti K."/>
            <person name="Andreopoulos B."/>
            <person name="Lipzen A."/>
            <person name="Chen C."/>
            <person name="Yanf M."/>
            <person name="Daum C."/>
            <person name="Ng V."/>
            <person name="Clum A."/>
            <person name="Steindorff A."/>
            <person name="Ohm R."/>
            <person name="Martin F."/>
            <person name="Silar P."/>
            <person name="Natvig D."/>
            <person name="Lalanne C."/>
            <person name="Gautier V."/>
            <person name="Ament-Velasquez S.L."/>
            <person name="Kruys A."/>
            <person name="Hutchinson M.I."/>
            <person name="Powell A.J."/>
            <person name="Barry K."/>
            <person name="Miller A.N."/>
            <person name="Grigoriev I.V."/>
            <person name="Debuchy R."/>
            <person name="Gladieux P."/>
            <person name="Thoren M.H."/>
            <person name="Johannesson H."/>
        </authorList>
    </citation>
    <scope>NUCLEOTIDE SEQUENCE</scope>
    <source>
        <strain evidence="2">CBS 958.72</strain>
    </source>
</reference>
<dbReference type="EMBL" id="JAULSN010000004">
    <property type="protein sequence ID" value="KAK3373351.1"/>
    <property type="molecule type" value="Genomic_DNA"/>
</dbReference>
<reference evidence="2" key="1">
    <citation type="journal article" date="2023" name="Mol. Phylogenet. Evol.">
        <title>Genome-scale phylogeny and comparative genomics of the fungal order Sordariales.</title>
        <authorList>
            <person name="Hensen N."/>
            <person name="Bonometti L."/>
            <person name="Westerberg I."/>
            <person name="Brannstrom I.O."/>
            <person name="Guillou S."/>
            <person name="Cros-Aarteil S."/>
            <person name="Calhoun S."/>
            <person name="Haridas S."/>
            <person name="Kuo A."/>
            <person name="Mondo S."/>
            <person name="Pangilinan J."/>
            <person name="Riley R."/>
            <person name="LaButti K."/>
            <person name="Andreopoulos B."/>
            <person name="Lipzen A."/>
            <person name="Chen C."/>
            <person name="Yan M."/>
            <person name="Daum C."/>
            <person name="Ng V."/>
            <person name="Clum A."/>
            <person name="Steindorff A."/>
            <person name="Ohm R.A."/>
            <person name="Martin F."/>
            <person name="Silar P."/>
            <person name="Natvig D.O."/>
            <person name="Lalanne C."/>
            <person name="Gautier V."/>
            <person name="Ament-Velasquez S.L."/>
            <person name="Kruys A."/>
            <person name="Hutchinson M.I."/>
            <person name="Powell A.J."/>
            <person name="Barry K."/>
            <person name="Miller A.N."/>
            <person name="Grigoriev I.V."/>
            <person name="Debuchy R."/>
            <person name="Gladieux P."/>
            <person name="Hiltunen Thoren M."/>
            <person name="Johannesson H."/>
        </authorList>
    </citation>
    <scope>NUCLEOTIDE SEQUENCE</scope>
    <source>
        <strain evidence="2">CBS 958.72</strain>
    </source>
</reference>
<dbReference type="Proteomes" id="UP001287356">
    <property type="component" value="Unassembled WGS sequence"/>
</dbReference>
<dbReference type="AlphaFoldDB" id="A0AAE0KCC7"/>
<feature type="coiled-coil region" evidence="1">
    <location>
        <begin position="46"/>
        <end position="73"/>
    </location>
</feature>
<comment type="caution">
    <text evidence="2">The sequence shown here is derived from an EMBL/GenBank/DDBJ whole genome shotgun (WGS) entry which is preliminary data.</text>
</comment>